<dbReference type="GO" id="GO:0006313">
    <property type="term" value="P:DNA transposition"/>
    <property type="evidence" value="ECO:0007669"/>
    <property type="project" value="InterPro"/>
</dbReference>
<dbReference type="EMBL" id="BMEO01000006">
    <property type="protein sequence ID" value="GGF96406.1"/>
    <property type="molecule type" value="Genomic_DNA"/>
</dbReference>
<comment type="caution">
    <text evidence="8">The sequence shown here is derived from an EMBL/GenBank/DDBJ whole genome shotgun (WGS) entry which is preliminary data.</text>
</comment>
<feature type="region of interest" description="Disordered" evidence="6">
    <location>
        <begin position="47"/>
        <end position="68"/>
    </location>
</feature>
<dbReference type="PANTHER" id="PTHR10948:SF23">
    <property type="entry name" value="TRANSPOSASE INSI FOR INSERTION SEQUENCE ELEMENT IS30A-RELATED"/>
    <property type="match status" value="1"/>
</dbReference>
<dbReference type="PROSITE" id="PS50994">
    <property type="entry name" value="INTEGRASE"/>
    <property type="match status" value="1"/>
</dbReference>
<dbReference type="InterPro" id="IPR036397">
    <property type="entry name" value="RNaseH_sf"/>
</dbReference>
<gene>
    <name evidence="8" type="ORF">GCM10011365_17170</name>
</gene>
<dbReference type="Gene3D" id="3.30.420.10">
    <property type="entry name" value="Ribonuclease H-like superfamily/Ribonuclease H"/>
    <property type="match status" value="1"/>
</dbReference>
<dbReference type="RefSeq" id="WP_188365319.1">
    <property type="nucleotide sequence ID" value="NZ_BAABJF010000001.1"/>
</dbReference>
<name>A0A917CSN5_9GAMM</name>
<dbReference type="InterPro" id="IPR001584">
    <property type="entry name" value="Integrase_cat-core"/>
</dbReference>
<protein>
    <submittedName>
        <fullName evidence="8">IS30 family transposase</fullName>
    </submittedName>
</protein>
<feature type="domain" description="Integrase catalytic" evidence="7">
    <location>
        <begin position="156"/>
        <end position="314"/>
    </location>
</feature>
<dbReference type="Gene3D" id="1.10.10.60">
    <property type="entry name" value="Homeodomain-like"/>
    <property type="match status" value="1"/>
</dbReference>
<comment type="function">
    <text evidence="1">Required for the transposition of the insertion element.</text>
</comment>
<dbReference type="GO" id="GO:0015074">
    <property type="term" value="P:DNA integration"/>
    <property type="evidence" value="ECO:0007669"/>
    <property type="project" value="InterPro"/>
</dbReference>
<dbReference type="GO" id="GO:0004803">
    <property type="term" value="F:transposase activity"/>
    <property type="evidence" value="ECO:0007669"/>
    <property type="project" value="InterPro"/>
</dbReference>
<dbReference type="Pfam" id="PF13936">
    <property type="entry name" value="HTH_38"/>
    <property type="match status" value="1"/>
</dbReference>
<reference evidence="8" key="1">
    <citation type="journal article" date="2014" name="Int. J. Syst. Evol. Microbiol.">
        <title>Complete genome sequence of Corynebacterium casei LMG S-19264T (=DSM 44701T), isolated from a smear-ripened cheese.</title>
        <authorList>
            <consortium name="US DOE Joint Genome Institute (JGI-PGF)"/>
            <person name="Walter F."/>
            <person name="Albersmeier A."/>
            <person name="Kalinowski J."/>
            <person name="Ruckert C."/>
        </authorList>
    </citation>
    <scope>NUCLEOTIDE SEQUENCE</scope>
    <source>
        <strain evidence="8">CGMCC 1.12181</strain>
    </source>
</reference>
<keyword evidence="4" id="KW-0238">DNA-binding</keyword>
<dbReference type="SUPFAM" id="SSF53098">
    <property type="entry name" value="Ribonuclease H-like"/>
    <property type="match status" value="1"/>
</dbReference>
<evidence type="ECO:0000256" key="3">
    <source>
        <dbReference type="ARBA" id="ARBA00022578"/>
    </source>
</evidence>
<evidence type="ECO:0000256" key="2">
    <source>
        <dbReference type="ARBA" id="ARBA00006363"/>
    </source>
</evidence>
<accession>A0A917CSN5</accession>
<dbReference type="GO" id="GO:0003677">
    <property type="term" value="F:DNA binding"/>
    <property type="evidence" value="ECO:0007669"/>
    <property type="project" value="UniProtKB-KW"/>
</dbReference>
<dbReference type="InterPro" id="IPR025246">
    <property type="entry name" value="IS30-like_HTH"/>
</dbReference>
<proteinExistence type="inferred from homology"/>
<dbReference type="AlphaFoldDB" id="A0A917CSN5"/>
<evidence type="ECO:0000313" key="8">
    <source>
        <dbReference type="EMBL" id="GGF96406.1"/>
    </source>
</evidence>
<keyword evidence="5" id="KW-0233">DNA recombination</keyword>
<dbReference type="NCBIfam" id="NF033563">
    <property type="entry name" value="transpos_IS30"/>
    <property type="match status" value="1"/>
</dbReference>
<reference evidence="8" key="2">
    <citation type="submission" date="2020-09" db="EMBL/GenBank/DDBJ databases">
        <authorList>
            <person name="Sun Q."/>
            <person name="Zhou Y."/>
        </authorList>
    </citation>
    <scope>NUCLEOTIDE SEQUENCE</scope>
    <source>
        <strain evidence="8">CGMCC 1.12181</strain>
    </source>
</reference>
<comment type="similarity">
    <text evidence="2">Belongs to the transposase IS30 family.</text>
</comment>
<keyword evidence="3" id="KW-0815">Transposition</keyword>
<dbReference type="Proteomes" id="UP000605253">
    <property type="component" value="Unassembled WGS sequence"/>
</dbReference>
<evidence type="ECO:0000256" key="4">
    <source>
        <dbReference type="ARBA" id="ARBA00023125"/>
    </source>
</evidence>
<dbReference type="InterPro" id="IPR051917">
    <property type="entry name" value="Transposase-Integrase"/>
</dbReference>
<evidence type="ECO:0000259" key="7">
    <source>
        <dbReference type="PROSITE" id="PS50994"/>
    </source>
</evidence>
<dbReference type="InterPro" id="IPR053392">
    <property type="entry name" value="Transposase_IS30-like"/>
</dbReference>
<evidence type="ECO:0000256" key="1">
    <source>
        <dbReference type="ARBA" id="ARBA00002190"/>
    </source>
</evidence>
<dbReference type="PROSITE" id="PS01043">
    <property type="entry name" value="TRANSPOSASE_IS30"/>
    <property type="match status" value="1"/>
</dbReference>
<dbReference type="PANTHER" id="PTHR10948">
    <property type="entry name" value="TRANSPOSASE"/>
    <property type="match status" value="1"/>
</dbReference>
<dbReference type="GO" id="GO:0005829">
    <property type="term" value="C:cytosol"/>
    <property type="evidence" value="ECO:0007669"/>
    <property type="project" value="TreeGrafter"/>
</dbReference>
<keyword evidence="9" id="KW-1185">Reference proteome</keyword>
<organism evidence="8 9">
    <name type="scientific">Marinicella pacifica</name>
    <dbReference type="NCBI Taxonomy" id="1171543"/>
    <lineage>
        <taxon>Bacteria</taxon>
        <taxon>Pseudomonadati</taxon>
        <taxon>Pseudomonadota</taxon>
        <taxon>Gammaproteobacteria</taxon>
        <taxon>Lysobacterales</taxon>
        <taxon>Marinicellaceae</taxon>
        <taxon>Marinicella</taxon>
    </lineage>
</organism>
<evidence type="ECO:0000313" key="9">
    <source>
        <dbReference type="Proteomes" id="UP000605253"/>
    </source>
</evidence>
<evidence type="ECO:0000256" key="6">
    <source>
        <dbReference type="SAM" id="MobiDB-lite"/>
    </source>
</evidence>
<dbReference type="InterPro" id="IPR012337">
    <property type="entry name" value="RNaseH-like_sf"/>
</dbReference>
<evidence type="ECO:0000256" key="5">
    <source>
        <dbReference type="ARBA" id="ARBA00023172"/>
    </source>
</evidence>
<sequence>MNRSYTHLTSEERYHISVLRKTKISLSEIARILGRNKSTISRELERNTGNRGYRHKQAGEFAQSRKRKGNKQITPFGFAYISHLIEQDWSPEQINGRLKVMGWIDVPSVERIYLFIYADKKDGGKLYTHLRCQKKRRKRYASGQQRRGQIVDRRDIDERPAVVDERSRFGDFEGDTVVGNKHKGVLLTFADRKTRLCVIRAHKNRRAGLIASSSIKALKSFNVHTVTYDNGKEFARHNEVAQALNFDVYFAKPYASWQRGTNENMNGLIRQYLPKSVRLDDVTIEQTQFIEERLNNRPRKVLGYQIPLEVLSRC</sequence>
<dbReference type="InterPro" id="IPR001598">
    <property type="entry name" value="Transposase_IS30_CS"/>
</dbReference>